<reference evidence="5 6" key="3">
    <citation type="submission" date="2019-11" db="EMBL/GenBank/DDBJ databases">
        <title>A de novo genome assembly of a pear dwarfing rootstock.</title>
        <authorList>
            <person name="Wang F."/>
            <person name="Wang J."/>
            <person name="Li S."/>
            <person name="Zhang Y."/>
            <person name="Fang M."/>
            <person name="Ma L."/>
            <person name="Zhao Y."/>
            <person name="Jiang S."/>
        </authorList>
    </citation>
    <scope>NUCLEOTIDE SEQUENCE [LARGE SCALE GENOMIC DNA]</scope>
    <source>
        <strain evidence="5">S2</strain>
        <tissue evidence="5">Leaf</tissue>
    </source>
</reference>
<dbReference type="GO" id="GO:0003729">
    <property type="term" value="F:mRNA binding"/>
    <property type="evidence" value="ECO:0007669"/>
    <property type="project" value="TreeGrafter"/>
</dbReference>
<dbReference type="InterPro" id="IPR000504">
    <property type="entry name" value="RRM_dom"/>
</dbReference>
<dbReference type="InterPro" id="IPR012677">
    <property type="entry name" value="Nucleotide-bd_a/b_plait_sf"/>
</dbReference>
<dbReference type="InterPro" id="IPR035979">
    <property type="entry name" value="RBD_domain_sf"/>
</dbReference>
<dbReference type="SUPFAM" id="SSF54928">
    <property type="entry name" value="RNA-binding domain, RBD"/>
    <property type="match status" value="2"/>
</dbReference>
<keyword evidence="5" id="KW-0687">Ribonucleoprotein</keyword>
<sequence length="252" mass="28707">MEPLTGKLFVANLPNEFTETTVKEYFTKYGEVKDCAIIVHKVTRNPRGFGFVSFTDPSVAENVMGEGHIILGRKVDVKTASPNSTVKKQNQEDQHAQSEPYYNSKRIFVGGLPHNLTQEEFKNYFEKFDTVTDAVIICCKESGKSRGFGFITFESEEAVDDVLQNKYHELNDKFVEVKRAQPMGSKKNPVPTHDCNRVVFDYGRRPHRFANSGNFFYSGVYCISCLCAYEFGHLEGCRTLGYLLPYDHQVYS</sequence>
<keyword evidence="1" id="KW-0677">Repeat</keyword>
<proteinExistence type="predicted"/>
<dbReference type="GO" id="GO:0006417">
    <property type="term" value="P:regulation of translation"/>
    <property type="evidence" value="ECO:0007669"/>
    <property type="project" value="TreeGrafter"/>
</dbReference>
<evidence type="ECO:0000313" key="5">
    <source>
        <dbReference type="EMBL" id="KAB2617689.1"/>
    </source>
</evidence>
<protein>
    <submittedName>
        <fullName evidence="5">Heterogeneous nuclear ribonucleoprotein 1-like</fullName>
    </submittedName>
</protein>
<feature type="domain" description="RRM" evidence="4">
    <location>
        <begin position="6"/>
        <end position="82"/>
    </location>
</feature>
<evidence type="ECO:0000313" key="6">
    <source>
        <dbReference type="Proteomes" id="UP000327157"/>
    </source>
</evidence>
<evidence type="ECO:0000259" key="4">
    <source>
        <dbReference type="PROSITE" id="PS50102"/>
    </source>
</evidence>
<dbReference type="GO" id="GO:1990904">
    <property type="term" value="C:ribonucleoprotein complex"/>
    <property type="evidence" value="ECO:0007669"/>
    <property type="project" value="UniProtKB-KW"/>
</dbReference>
<dbReference type="PROSITE" id="PS50102">
    <property type="entry name" value="RRM"/>
    <property type="match status" value="2"/>
</dbReference>
<reference evidence="6" key="2">
    <citation type="submission" date="2019-10" db="EMBL/GenBank/DDBJ databases">
        <title>A de novo genome assembly of a pear dwarfing rootstock.</title>
        <authorList>
            <person name="Wang F."/>
            <person name="Wang J."/>
            <person name="Li S."/>
            <person name="Zhang Y."/>
            <person name="Fang M."/>
            <person name="Ma L."/>
            <person name="Zhao Y."/>
            <person name="Jiang S."/>
        </authorList>
    </citation>
    <scope>NUCLEOTIDE SEQUENCE [LARGE SCALE GENOMIC DNA]</scope>
</reference>
<dbReference type="Pfam" id="PF00076">
    <property type="entry name" value="RRM_1"/>
    <property type="match status" value="2"/>
</dbReference>
<accession>A0A5N5GQ52</accession>
<dbReference type="PANTHER" id="PTHR48032:SF12">
    <property type="entry name" value="RRM DOMAIN-CONTAINING PROTEIN"/>
    <property type="match status" value="1"/>
</dbReference>
<dbReference type="EMBL" id="SMOL01000401">
    <property type="protein sequence ID" value="KAB2617689.1"/>
    <property type="molecule type" value="Genomic_DNA"/>
</dbReference>
<dbReference type="Proteomes" id="UP000327157">
    <property type="component" value="Chromosome 15"/>
</dbReference>
<comment type="caution">
    <text evidence="5">The sequence shown here is derived from an EMBL/GenBank/DDBJ whole genome shotgun (WGS) entry which is preliminary data.</text>
</comment>
<gene>
    <name evidence="5" type="ORF">D8674_013558</name>
</gene>
<dbReference type="SMART" id="SM00360">
    <property type="entry name" value="RRM"/>
    <property type="match status" value="2"/>
</dbReference>
<keyword evidence="2 3" id="KW-0694">RNA-binding</keyword>
<reference evidence="5 6" key="1">
    <citation type="submission" date="2019-09" db="EMBL/GenBank/DDBJ databases">
        <authorList>
            <person name="Ou C."/>
        </authorList>
    </citation>
    <scope>NUCLEOTIDE SEQUENCE [LARGE SCALE GENOMIC DNA]</scope>
    <source>
        <strain evidence="5">S2</strain>
        <tissue evidence="5">Leaf</tissue>
    </source>
</reference>
<evidence type="ECO:0000256" key="1">
    <source>
        <dbReference type="ARBA" id="ARBA00022737"/>
    </source>
</evidence>
<evidence type="ECO:0000256" key="2">
    <source>
        <dbReference type="ARBA" id="ARBA00022884"/>
    </source>
</evidence>
<dbReference type="AlphaFoldDB" id="A0A5N5GQ52"/>
<dbReference type="OrthoDB" id="1875751at2759"/>
<feature type="domain" description="RRM" evidence="4">
    <location>
        <begin position="105"/>
        <end position="182"/>
    </location>
</feature>
<dbReference type="Gene3D" id="3.30.70.330">
    <property type="match status" value="2"/>
</dbReference>
<dbReference type="PANTHER" id="PTHR48032">
    <property type="entry name" value="RNA-BINDING PROTEIN MUSASHI HOMOLOG RBP6"/>
    <property type="match status" value="1"/>
</dbReference>
<evidence type="ECO:0000256" key="3">
    <source>
        <dbReference type="PROSITE-ProRule" id="PRU00176"/>
    </source>
</evidence>
<organism evidence="5 6">
    <name type="scientific">Pyrus ussuriensis x Pyrus communis</name>
    <dbReference type="NCBI Taxonomy" id="2448454"/>
    <lineage>
        <taxon>Eukaryota</taxon>
        <taxon>Viridiplantae</taxon>
        <taxon>Streptophyta</taxon>
        <taxon>Embryophyta</taxon>
        <taxon>Tracheophyta</taxon>
        <taxon>Spermatophyta</taxon>
        <taxon>Magnoliopsida</taxon>
        <taxon>eudicotyledons</taxon>
        <taxon>Gunneridae</taxon>
        <taxon>Pentapetalae</taxon>
        <taxon>rosids</taxon>
        <taxon>fabids</taxon>
        <taxon>Rosales</taxon>
        <taxon>Rosaceae</taxon>
        <taxon>Amygdaloideae</taxon>
        <taxon>Maleae</taxon>
        <taxon>Pyrus</taxon>
    </lineage>
</organism>
<name>A0A5N5GQ52_9ROSA</name>
<keyword evidence="6" id="KW-1185">Reference proteome</keyword>